<evidence type="ECO:0000256" key="2">
    <source>
        <dbReference type="SAM" id="SignalP"/>
    </source>
</evidence>
<dbReference type="CDD" id="cd07012">
    <property type="entry name" value="PBP2_Bug_TTT"/>
    <property type="match status" value="1"/>
</dbReference>
<dbReference type="AlphaFoldDB" id="A0A937D6E7"/>
<dbReference type="Proteomes" id="UP000613011">
    <property type="component" value="Unassembled WGS sequence"/>
</dbReference>
<dbReference type="InterPro" id="IPR042100">
    <property type="entry name" value="Bug_dom1"/>
</dbReference>
<dbReference type="EMBL" id="JAEQNA010000003">
    <property type="protein sequence ID" value="MBL0420878.1"/>
    <property type="molecule type" value="Genomic_DNA"/>
</dbReference>
<accession>A0A937D6E7</accession>
<proteinExistence type="inferred from homology"/>
<reference evidence="3" key="1">
    <citation type="submission" date="2021-01" db="EMBL/GenBank/DDBJ databases">
        <title>Ramlibacter sp. strain AW1 16S ribosomal RNA gene Genome sequencing and assembly.</title>
        <authorList>
            <person name="Kang M."/>
        </authorList>
    </citation>
    <scope>NUCLEOTIDE SEQUENCE</scope>
    <source>
        <strain evidence="3">AW1</strain>
    </source>
</reference>
<dbReference type="PANTHER" id="PTHR42928">
    <property type="entry name" value="TRICARBOXYLATE-BINDING PROTEIN"/>
    <property type="match status" value="1"/>
</dbReference>
<dbReference type="RefSeq" id="WP_201683946.1">
    <property type="nucleotide sequence ID" value="NZ_JAEQNA010000003.1"/>
</dbReference>
<keyword evidence="2" id="KW-0732">Signal</keyword>
<dbReference type="SUPFAM" id="SSF53850">
    <property type="entry name" value="Periplasmic binding protein-like II"/>
    <property type="match status" value="1"/>
</dbReference>
<organism evidence="3 4">
    <name type="scientific">Ramlibacter aurantiacus</name>
    <dbReference type="NCBI Taxonomy" id="2801330"/>
    <lineage>
        <taxon>Bacteria</taxon>
        <taxon>Pseudomonadati</taxon>
        <taxon>Pseudomonadota</taxon>
        <taxon>Betaproteobacteria</taxon>
        <taxon>Burkholderiales</taxon>
        <taxon>Comamonadaceae</taxon>
        <taxon>Ramlibacter</taxon>
    </lineage>
</organism>
<protein>
    <submittedName>
        <fullName evidence="3">Tripartite tricarboxylate transporter substrate binding protein</fullName>
    </submittedName>
</protein>
<dbReference type="Gene3D" id="3.40.190.10">
    <property type="entry name" value="Periplasmic binding protein-like II"/>
    <property type="match status" value="1"/>
</dbReference>
<keyword evidence="4" id="KW-1185">Reference proteome</keyword>
<dbReference type="Pfam" id="PF03401">
    <property type="entry name" value="TctC"/>
    <property type="match status" value="1"/>
</dbReference>
<comment type="caution">
    <text evidence="3">The sequence shown here is derived from an EMBL/GenBank/DDBJ whole genome shotgun (WGS) entry which is preliminary data.</text>
</comment>
<feature type="signal peptide" evidence="2">
    <location>
        <begin position="1"/>
        <end position="20"/>
    </location>
</feature>
<evidence type="ECO:0000313" key="4">
    <source>
        <dbReference type="Proteomes" id="UP000613011"/>
    </source>
</evidence>
<dbReference type="PANTHER" id="PTHR42928:SF5">
    <property type="entry name" value="BLR1237 PROTEIN"/>
    <property type="match status" value="1"/>
</dbReference>
<dbReference type="PIRSF" id="PIRSF017082">
    <property type="entry name" value="YflP"/>
    <property type="match status" value="1"/>
</dbReference>
<comment type="similarity">
    <text evidence="1">Belongs to the UPF0065 (bug) family.</text>
</comment>
<dbReference type="Gene3D" id="3.40.190.150">
    <property type="entry name" value="Bordetella uptake gene, domain 1"/>
    <property type="match status" value="1"/>
</dbReference>
<dbReference type="PROSITE" id="PS51318">
    <property type="entry name" value="TAT"/>
    <property type="match status" value="1"/>
</dbReference>
<dbReference type="InterPro" id="IPR005064">
    <property type="entry name" value="BUG"/>
</dbReference>
<gene>
    <name evidence="3" type="ORF">JI739_11025</name>
</gene>
<dbReference type="InterPro" id="IPR006311">
    <property type="entry name" value="TAT_signal"/>
</dbReference>
<evidence type="ECO:0000256" key="1">
    <source>
        <dbReference type="ARBA" id="ARBA00006987"/>
    </source>
</evidence>
<sequence>MSLNRRQILSSLAALGAASAAPGLVAQGAWPSKPIRIILPYTVGGSADALARGIAEHLRSVLGQPVIVESRPGANSALGAELVAKSPADGYTLLYLGYPTISTNLVVYKDVRYKLEDFQPITTTFRSPVSLTVKRDFPANNLKELMDLARKQGSLSYGTSGNGSSPHLLMEKIKADTGIRFEHIPYKGENPAVLDVLGGHLPLFAGSIATPQQHVRSGALKVIATSSAERLPSFPDVPTFREAGFPEHVFTYWHGFAAPAGTPRPIIDRLHAAIVAAMSTQPVRNVLGPDQIATAMSPEAFTEQIRKDIALWTPVIRASRIE</sequence>
<evidence type="ECO:0000313" key="3">
    <source>
        <dbReference type="EMBL" id="MBL0420878.1"/>
    </source>
</evidence>
<feature type="chain" id="PRO_5037439778" evidence="2">
    <location>
        <begin position="21"/>
        <end position="322"/>
    </location>
</feature>
<name>A0A937D6E7_9BURK</name>